<dbReference type="AlphaFoldDB" id="A0ABC9EGZ2"/>
<dbReference type="PROSITE" id="PS00108">
    <property type="entry name" value="PROTEIN_KINASE_ST"/>
    <property type="match status" value="1"/>
</dbReference>
<dbReference type="EMBL" id="OZ075114">
    <property type="protein sequence ID" value="CAL5057182.1"/>
    <property type="molecule type" value="Genomic_DNA"/>
</dbReference>
<dbReference type="PANTHER" id="PTHR45707">
    <property type="entry name" value="C2 CALCIUM/LIPID-BINDING PLANT PHOSPHORIBOSYLTRANSFERASE FAMILY PROTEIN"/>
    <property type="match status" value="1"/>
</dbReference>
<dbReference type="SMART" id="SM00220">
    <property type="entry name" value="S_TKc"/>
    <property type="match status" value="1"/>
</dbReference>
<organism evidence="2 3">
    <name type="scientific">Urochloa decumbens</name>
    <dbReference type="NCBI Taxonomy" id="240449"/>
    <lineage>
        <taxon>Eukaryota</taxon>
        <taxon>Viridiplantae</taxon>
        <taxon>Streptophyta</taxon>
        <taxon>Embryophyta</taxon>
        <taxon>Tracheophyta</taxon>
        <taxon>Spermatophyta</taxon>
        <taxon>Magnoliopsida</taxon>
        <taxon>Liliopsida</taxon>
        <taxon>Poales</taxon>
        <taxon>Poaceae</taxon>
        <taxon>PACMAD clade</taxon>
        <taxon>Panicoideae</taxon>
        <taxon>Panicodae</taxon>
        <taxon>Paniceae</taxon>
        <taxon>Melinidinae</taxon>
        <taxon>Urochloa</taxon>
    </lineage>
</organism>
<evidence type="ECO:0000259" key="1">
    <source>
        <dbReference type="PROSITE" id="PS50011"/>
    </source>
</evidence>
<feature type="domain" description="Protein kinase" evidence="1">
    <location>
        <begin position="1"/>
        <end position="261"/>
    </location>
</feature>
<reference evidence="3" key="1">
    <citation type="submission" date="2024-06" db="EMBL/GenBank/DDBJ databases">
        <authorList>
            <person name="Ryan C."/>
        </authorList>
    </citation>
    <scope>NUCLEOTIDE SEQUENCE [LARGE SCALE GENOMIC DNA]</scope>
</reference>
<name>A0ABC9EGZ2_9POAL</name>
<dbReference type="InterPro" id="IPR011009">
    <property type="entry name" value="Kinase-like_dom_sf"/>
</dbReference>
<dbReference type="PROSITE" id="PS50011">
    <property type="entry name" value="PROTEIN_KINASE_DOM"/>
    <property type="match status" value="1"/>
</dbReference>
<gene>
    <name evidence="2" type="ORF">URODEC1_LOCUS95488</name>
</gene>
<dbReference type="Proteomes" id="UP001497457">
    <property type="component" value="Chromosome 4rd"/>
</dbReference>
<dbReference type="InterPro" id="IPR008271">
    <property type="entry name" value="Ser/Thr_kinase_AS"/>
</dbReference>
<keyword evidence="3" id="KW-1185">Reference proteome</keyword>
<dbReference type="SUPFAM" id="SSF56112">
    <property type="entry name" value="Protein kinase-like (PK-like)"/>
    <property type="match status" value="1"/>
</dbReference>
<accession>A0ABC9EGZ2</accession>
<dbReference type="FunFam" id="1.10.510.10:FF:000625">
    <property type="entry name" value="Cysteine-rich receptor-like protein kinase 6"/>
    <property type="match status" value="1"/>
</dbReference>
<proteinExistence type="predicted"/>
<reference evidence="2 3" key="2">
    <citation type="submission" date="2024-10" db="EMBL/GenBank/DDBJ databases">
        <authorList>
            <person name="Ryan C."/>
        </authorList>
    </citation>
    <scope>NUCLEOTIDE SEQUENCE [LARGE SCALE GENOMIC DNA]</scope>
</reference>
<dbReference type="Pfam" id="PF00069">
    <property type="entry name" value="Pkinase"/>
    <property type="match status" value="1"/>
</dbReference>
<sequence length="338" mass="39611">MLHNNMPGQDEKHFQNELQNLMRLKHQNIVGFVGYCCETQREHVQYDGRIVIAERTSRALCFEYLQNGSLHRYLEDEFHGFDWLTRYKIIKGTCEGLKYLHVDLKEPILHLDLKPDNILLDENMLPKLADFGLSKLFSEEQTRVTQSYIGTRGYLPPEYIENNVISKKFDIFSLGVVMLKVIAGRNGRSNSAEMTSKEFINLVHGNWRKRLQDTLTGSPLEAYCQQVKTCIEIALKCVEIKRHKRPNIVDICYKLNETETIIAKRFSQVEKWEKMTMQFQEYVENTDRIVAGLLEVFEESCYSMGTSIIERIKVSRQRSLLQHDDSDDEEYYEEDDDV</sequence>
<dbReference type="PANTHER" id="PTHR45707:SF76">
    <property type="entry name" value="PROTEIN KINASE DOMAIN-CONTAINING PROTEIN"/>
    <property type="match status" value="1"/>
</dbReference>
<dbReference type="Gene3D" id="1.10.510.10">
    <property type="entry name" value="Transferase(Phosphotransferase) domain 1"/>
    <property type="match status" value="1"/>
</dbReference>
<evidence type="ECO:0000313" key="2">
    <source>
        <dbReference type="EMBL" id="CAL5057182.1"/>
    </source>
</evidence>
<dbReference type="InterPro" id="IPR000719">
    <property type="entry name" value="Prot_kinase_dom"/>
</dbReference>
<evidence type="ECO:0000313" key="3">
    <source>
        <dbReference type="Proteomes" id="UP001497457"/>
    </source>
</evidence>
<protein>
    <recommendedName>
        <fullName evidence="1">Protein kinase domain-containing protein</fullName>
    </recommendedName>
</protein>